<gene>
    <name evidence="3" type="ORF">TWF694_002252</name>
</gene>
<dbReference type="PANTHER" id="PTHR45648">
    <property type="entry name" value="GDSL LIPASE/ACYLHYDROLASE FAMILY PROTEIN (AFU_ORTHOLOGUE AFUA_4G14700)"/>
    <property type="match status" value="1"/>
</dbReference>
<dbReference type="GO" id="GO:0016788">
    <property type="term" value="F:hydrolase activity, acting on ester bonds"/>
    <property type="evidence" value="ECO:0007669"/>
    <property type="project" value="InterPro"/>
</dbReference>
<dbReference type="Pfam" id="PF00657">
    <property type="entry name" value="Lipase_GDSL"/>
    <property type="match status" value="1"/>
</dbReference>
<dbReference type="InterPro" id="IPR036514">
    <property type="entry name" value="SGNH_hydro_sf"/>
</dbReference>
<feature type="chain" id="PRO_5043586665" description="Carbohydrate esterase family 16 protein" evidence="2">
    <location>
        <begin position="20"/>
        <end position="332"/>
    </location>
</feature>
<accession>A0AAV9X1S3</accession>
<dbReference type="EMBL" id="JAVHJO010000011">
    <property type="protein sequence ID" value="KAK6533299.1"/>
    <property type="molecule type" value="Genomic_DNA"/>
</dbReference>
<dbReference type="InterPro" id="IPR051058">
    <property type="entry name" value="GDSL_Est/Lipase"/>
</dbReference>
<evidence type="ECO:0000256" key="1">
    <source>
        <dbReference type="ARBA" id="ARBA00022801"/>
    </source>
</evidence>
<proteinExistence type="predicted"/>
<name>A0AAV9X1S3_9PEZI</name>
<reference evidence="3 4" key="1">
    <citation type="submission" date="2019-10" db="EMBL/GenBank/DDBJ databases">
        <authorList>
            <person name="Palmer J.M."/>
        </authorList>
    </citation>
    <scope>NUCLEOTIDE SEQUENCE [LARGE SCALE GENOMIC DNA]</scope>
    <source>
        <strain evidence="3 4">TWF694</strain>
    </source>
</reference>
<keyword evidence="1" id="KW-0378">Hydrolase</keyword>
<dbReference type="Gene3D" id="3.40.50.1110">
    <property type="entry name" value="SGNH hydrolase"/>
    <property type="match status" value="1"/>
</dbReference>
<dbReference type="SUPFAM" id="SSF52266">
    <property type="entry name" value="SGNH hydrolase"/>
    <property type="match status" value="1"/>
</dbReference>
<organism evidence="3 4">
    <name type="scientific">Orbilia ellipsospora</name>
    <dbReference type="NCBI Taxonomy" id="2528407"/>
    <lineage>
        <taxon>Eukaryota</taxon>
        <taxon>Fungi</taxon>
        <taxon>Dikarya</taxon>
        <taxon>Ascomycota</taxon>
        <taxon>Pezizomycotina</taxon>
        <taxon>Orbiliomycetes</taxon>
        <taxon>Orbiliales</taxon>
        <taxon>Orbiliaceae</taxon>
        <taxon>Orbilia</taxon>
    </lineage>
</organism>
<keyword evidence="2" id="KW-0732">Signal</keyword>
<sequence length="332" mass="37531">MKSTLAFAAFTGLATLANSLPTSEKKRDFGRHYNGFEGVKYLFVFGDSYTTTGFNMTNGSPLPTPANPMGNPPFPGWNAANGPNWVDYLTYTYNASLLQTWNMAYGGATIDSALVAPYEPQVLSLKQQIQDLYIPYLSAPPDRSAHSPFPRWKSDTSLFLTWIGINDIGNSYWNQNYTFQNVLLDEYFGLMGQLYDTGARNFVFLTVPPVDRSPLMLAQGDWATTTEHAMLLDFNTKLAARVAAFEKDYRGTSTWLFDTVSIFNNILDNPVTADWDFKNTTNYCELYQNGTPEWDTYYPECVYPVDEYFWLNSLHPTHWVHNQVAKALAAAL</sequence>
<evidence type="ECO:0000313" key="4">
    <source>
        <dbReference type="Proteomes" id="UP001365542"/>
    </source>
</evidence>
<dbReference type="InterPro" id="IPR001087">
    <property type="entry name" value="GDSL"/>
</dbReference>
<dbReference type="AlphaFoldDB" id="A0AAV9X1S3"/>
<comment type="caution">
    <text evidence="3">The sequence shown here is derived from an EMBL/GenBank/DDBJ whole genome shotgun (WGS) entry which is preliminary data.</text>
</comment>
<evidence type="ECO:0000256" key="2">
    <source>
        <dbReference type="SAM" id="SignalP"/>
    </source>
</evidence>
<dbReference type="CDD" id="cd01846">
    <property type="entry name" value="fatty_acyltransferase_like"/>
    <property type="match status" value="1"/>
</dbReference>
<evidence type="ECO:0008006" key="5">
    <source>
        <dbReference type="Google" id="ProtNLM"/>
    </source>
</evidence>
<dbReference type="PANTHER" id="PTHR45648:SF85">
    <property type="entry name" value="A, PUTATIVE (AFU_ORTHOLOGUE AFUA_2G10760)-RELATED"/>
    <property type="match status" value="1"/>
</dbReference>
<feature type="signal peptide" evidence="2">
    <location>
        <begin position="1"/>
        <end position="19"/>
    </location>
</feature>
<evidence type="ECO:0000313" key="3">
    <source>
        <dbReference type="EMBL" id="KAK6533299.1"/>
    </source>
</evidence>
<protein>
    <recommendedName>
        <fullName evidence="5">Carbohydrate esterase family 16 protein</fullName>
    </recommendedName>
</protein>
<dbReference type="Proteomes" id="UP001365542">
    <property type="component" value="Unassembled WGS sequence"/>
</dbReference>
<keyword evidence="4" id="KW-1185">Reference proteome</keyword>